<feature type="region of interest" description="Disordered" evidence="1">
    <location>
        <begin position="32"/>
        <end position="52"/>
    </location>
</feature>
<feature type="compositionally biased region" description="Basic and acidic residues" evidence="1">
    <location>
        <begin position="40"/>
        <end position="52"/>
    </location>
</feature>
<proteinExistence type="predicted"/>
<keyword evidence="3" id="KW-1185">Reference proteome</keyword>
<accession>A0ABR3N3I5</accession>
<protein>
    <submittedName>
        <fullName evidence="2">Uncharacterized protein</fullName>
    </submittedName>
</protein>
<gene>
    <name evidence="2" type="ORF">QQF64_030418</name>
</gene>
<sequence length="104" mass="11499">MQMFLQHSSSTVLRSCMNVRLNPCSVLSGCGGLTSPRGPHRTEKERKDIDKRPKTIQCIKTLPLAHSPYLTPSGTASPKAQKNRAFLLIFLTTGAPQQHKSIQK</sequence>
<reference evidence="2 3" key="1">
    <citation type="submission" date="2023-09" db="EMBL/GenBank/DDBJ databases">
        <authorList>
            <person name="Wang M."/>
        </authorList>
    </citation>
    <scope>NUCLEOTIDE SEQUENCE [LARGE SCALE GENOMIC DNA]</scope>
    <source>
        <strain evidence="2">GT-2023</strain>
        <tissue evidence="2">Liver</tissue>
    </source>
</reference>
<evidence type="ECO:0000313" key="2">
    <source>
        <dbReference type="EMBL" id="KAL1271402.1"/>
    </source>
</evidence>
<dbReference type="EMBL" id="JAYMGO010000007">
    <property type="protein sequence ID" value="KAL1271402.1"/>
    <property type="molecule type" value="Genomic_DNA"/>
</dbReference>
<name>A0ABR3N3I5_9TELE</name>
<comment type="caution">
    <text evidence="2">The sequence shown here is derived from an EMBL/GenBank/DDBJ whole genome shotgun (WGS) entry which is preliminary data.</text>
</comment>
<evidence type="ECO:0000256" key="1">
    <source>
        <dbReference type="SAM" id="MobiDB-lite"/>
    </source>
</evidence>
<organism evidence="2 3">
    <name type="scientific">Cirrhinus molitorella</name>
    <name type="common">mud carp</name>
    <dbReference type="NCBI Taxonomy" id="172907"/>
    <lineage>
        <taxon>Eukaryota</taxon>
        <taxon>Metazoa</taxon>
        <taxon>Chordata</taxon>
        <taxon>Craniata</taxon>
        <taxon>Vertebrata</taxon>
        <taxon>Euteleostomi</taxon>
        <taxon>Actinopterygii</taxon>
        <taxon>Neopterygii</taxon>
        <taxon>Teleostei</taxon>
        <taxon>Ostariophysi</taxon>
        <taxon>Cypriniformes</taxon>
        <taxon>Cyprinidae</taxon>
        <taxon>Labeoninae</taxon>
        <taxon>Labeonini</taxon>
        <taxon>Cirrhinus</taxon>
    </lineage>
</organism>
<dbReference type="Proteomes" id="UP001558613">
    <property type="component" value="Unassembled WGS sequence"/>
</dbReference>
<evidence type="ECO:0000313" key="3">
    <source>
        <dbReference type="Proteomes" id="UP001558613"/>
    </source>
</evidence>